<name>A0AAD7DEG1_MYCRO</name>
<keyword evidence="2" id="KW-1185">Reference proteome</keyword>
<sequence length="167" mass="18774">MIPSRILASFDSSILQFPTRSLLLLAKDSYSKMTANFTIRWRISWRPACGIQCMKIRVGKLKPNARPERQPWPSSLADILLDDQGTAEILDTLLRWAVEPGHGQGVFNVIVGLAQFWEPLAVQLLRSPAVFPLATQHLQHSIDTFPGGIVARSNLWGLNVWSCTMFF</sequence>
<comment type="caution">
    <text evidence="1">The sequence shown here is derived from an EMBL/GenBank/DDBJ whole genome shotgun (WGS) entry which is preliminary data.</text>
</comment>
<accession>A0AAD7DEG1</accession>
<evidence type="ECO:0000313" key="1">
    <source>
        <dbReference type="EMBL" id="KAJ7689587.1"/>
    </source>
</evidence>
<dbReference type="AlphaFoldDB" id="A0AAD7DEG1"/>
<gene>
    <name evidence="1" type="ORF">B0H17DRAFT_1202225</name>
</gene>
<reference evidence="1" key="1">
    <citation type="submission" date="2023-03" db="EMBL/GenBank/DDBJ databases">
        <title>Massive genome expansion in bonnet fungi (Mycena s.s.) driven by repeated elements and novel gene families across ecological guilds.</title>
        <authorList>
            <consortium name="Lawrence Berkeley National Laboratory"/>
            <person name="Harder C.B."/>
            <person name="Miyauchi S."/>
            <person name="Viragh M."/>
            <person name="Kuo A."/>
            <person name="Thoen E."/>
            <person name="Andreopoulos B."/>
            <person name="Lu D."/>
            <person name="Skrede I."/>
            <person name="Drula E."/>
            <person name="Henrissat B."/>
            <person name="Morin E."/>
            <person name="Kohler A."/>
            <person name="Barry K."/>
            <person name="LaButti K."/>
            <person name="Morin E."/>
            <person name="Salamov A."/>
            <person name="Lipzen A."/>
            <person name="Mereny Z."/>
            <person name="Hegedus B."/>
            <person name="Baldrian P."/>
            <person name="Stursova M."/>
            <person name="Weitz H."/>
            <person name="Taylor A."/>
            <person name="Grigoriev I.V."/>
            <person name="Nagy L.G."/>
            <person name="Martin F."/>
            <person name="Kauserud H."/>
        </authorList>
    </citation>
    <scope>NUCLEOTIDE SEQUENCE</scope>
    <source>
        <strain evidence="1">CBHHK067</strain>
    </source>
</reference>
<protein>
    <submittedName>
        <fullName evidence="1">Uncharacterized protein</fullName>
    </submittedName>
</protein>
<proteinExistence type="predicted"/>
<dbReference type="EMBL" id="JARKIE010000071">
    <property type="protein sequence ID" value="KAJ7689587.1"/>
    <property type="molecule type" value="Genomic_DNA"/>
</dbReference>
<evidence type="ECO:0000313" key="2">
    <source>
        <dbReference type="Proteomes" id="UP001221757"/>
    </source>
</evidence>
<organism evidence="1 2">
    <name type="scientific">Mycena rosella</name>
    <name type="common">Pink bonnet</name>
    <name type="synonym">Agaricus rosellus</name>
    <dbReference type="NCBI Taxonomy" id="1033263"/>
    <lineage>
        <taxon>Eukaryota</taxon>
        <taxon>Fungi</taxon>
        <taxon>Dikarya</taxon>
        <taxon>Basidiomycota</taxon>
        <taxon>Agaricomycotina</taxon>
        <taxon>Agaricomycetes</taxon>
        <taxon>Agaricomycetidae</taxon>
        <taxon>Agaricales</taxon>
        <taxon>Marasmiineae</taxon>
        <taxon>Mycenaceae</taxon>
        <taxon>Mycena</taxon>
    </lineage>
</organism>
<dbReference type="Proteomes" id="UP001221757">
    <property type="component" value="Unassembled WGS sequence"/>
</dbReference>